<dbReference type="OrthoDB" id="2750929at2759"/>
<dbReference type="InParanoid" id="A0A369KA72"/>
<evidence type="ECO:0000313" key="1">
    <source>
        <dbReference type="EMBL" id="RDB29747.1"/>
    </source>
</evidence>
<dbReference type="AlphaFoldDB" id="A0A369KA72"/>
<comment type="caution">
    <text evidence="1">The sequence shown here is derived from an EMBL/GenBank/DDBJ whole genome shotgun (WGS) entry which is preliminary data.</text>
</comment>
<name>A0A369KA72_HYPMA</name>
<dbReference type="Proteomes" id="UP000076154">
    <property type="component" value="Unassembled WGS sequence"/>
</dbReference>
<gene>
    <name evidence="1" type="ORF">Hypma_013749</name>
</gene>
<sequence length="398" mass="44125">MPGHIPHPSSPPPIVSSGASSASMIMDWEGYPVAFSVALFSLCTGREFVFTYGFSTDGLVWMTFIPRKDVFSSDSSETIQSTATAKARVPRPRRIISTLDPSRLQDRDFIDLSPEPWNPRNPRGQVPRIVAVPPITQQTSSPPSRRRSFQIYYNVPGVGHHFPENSHGFFYYHRDPQLPPTSGALRFRLTRDAHASSFSAGTDLMSFNGRGPWAIWLVAVASAAKYVGLKQLLLSDGLVAPELMEHCRKLVVGIGGSGVSRIYHCMLFTLEQPFVLDLATSSSLSVMGPLHIEKAQMRFTKVQTIERSKRKFIPYSGQCMVRFERSLAPEHAGKRVAVIRVLEILTPIVSTDPTCTPRNKGGLFRMPTVGSLLVKGDRPITIKADGDSRLSRCLRLLM</sequence>
<organism evidence="1 2">
    <name type="scientific">Hypsizygus marmoreus</name>
    <name type="common">White beech mushroom</name>
    <name type="synonym">Agaricus marmoreus</name>
    <dbReference type="NCBI Taxonomy" id="39966"/>
    <lineage>
        <taxon>Eukaryota</taxon>
        <taxon>Fungi</taxon>
        <taxon>Dikarya</taxon>
        <taxon>Basidiomycota</taxon>
        <taxon>Agaricomycotina</taxon>
        <taxon>Agaricomycetes</taxon>
        <taxon>Agaricomycetidae</taxon>
        <taxon>Agaricales</taxon>
        <taxon>Tricholomatineae</taxon>
        <taxon>Lyophyllaceae</taxon>
        <taxon>Hypsizygus</taxon>
    </lineage>
</organism>
<evidence type="ECO:0000313" key="2">
    <source>
        <dbReference type="Proteomes" id="UP000076154"/>
    </source>
</evidence>
<proteinExistence type="predicted"/>
<keyword evidence="2" id="KW-1185">Reference proteome</keyword>
<protein>
    <submittedName>
        <fullName evidence="1">Uncharacterized protein</fullName>
    </submittedName>
</protein>
<reference evidence="1" key="1">
    <citation type="submission" date="2018-04" db="EMBL/GenBank/DDBJ databases">
        <title>Whole genome sequencing of Hypsizygus marmoreus.</title>
        <authorList>
            <person name="Choi I.-G."/>
            <person name="Min B."/>
            <person name="Kim J.-G."/>
            <person name="Kim S."/>
            <person name="Oh Y.-L."/>
            <person name="Kong W.-S."/>
            <person name="Park H."/>
            <person name="Jeong J."/>
            <person name="Song E.-S."/>
        </authorList>
    </citation>
    <scope>NUCLEOTIDE SEQUENCE [LARGE SCALE GENOMIC DNA]</scope>
    <source>
        <strain evidence="1">51987-8</strain>
    </source>
</reference>
<dbReference type="EMBL" id="LUEZ02000009">
    <property type="protein sequence ID" value="RDB29747.1"/>
    <property type="molecule type" value="Genomic_DNA"/>
</dbReference>
<accession>A0A369KA72</accession>